<dbReference type="RefSeq" id="WP_353540391.1">
    <property type="nucleotide sequence ID" value="NZ_BAABRN010000001.1"/>
</dbReference>
<evidence type="ECO:0000313" key="1">
    <source>
        <dbReference type="EMBL" id="GAA5500405.1"/>
    </source>
</evidence>
<dbReference type="EMBL" id="BAABRN010000001">
    <property type="protein sequence ID" value="GAA5500405.1"/>
    <property type="molecule type" value="Genomic_DNA"/>
</dbReference>
<gene>
    <name evidence="1" type="ORF">Dxin01_00126</name>
</gene>
<comment type="caution">
    <text evidence="1">The sequence shown here is derived from an EMBL/GenBank/DDBJ whole genome shotgun (WGS) entry which is preliminary data.</text>
</comment>
<reference evidence="1 2" key="1">
    <citation type="submission" date="2024-02" db="EMBL/GenBank/DDBJ databases">
        <title>Deinococcus xinjiangensis NBRC 107630.</title>
        <authorList>
            <person name="Ichikawa N."/>
            <person name="Katano-Makiyama Y."/>
            <person name="Hidaka K."/>
        </authorList>
    </citation>
    <scope>NUCLEOTIDE SEQUENCE [LARGE SCALE GENOMIC DNA]</scope>
    <source>
        <strain evidence="1 2">NBRC 107630</strain>
    </source>
</reference>
<organism evidence="1 2">
    <name type="scientific">Deinococcus xinjiangensis</name>
    <dbReference type="NCBI Taxonomy" id="457454"/>
    <lineage>
        <taxon>Bacteria</taxon>
        <taxon>Thermotogati</taxon>
        <taxon>Deinococcota</taxon>
        <taxon>Deinococci</taxon>
        <taxon>Deinococcales</taxon>
        <taxon>Deinococcaceae</taxon>
        <taxon>Deinococcus</taxon>
    </lineage>
</organism>
<evidence type="ECO:0008006" key="3">
    <source>
        <dbReference type="Google" id="ProtNLM"/>
    </source>
</evidence>
<sequence>MGYDTTYKLAVLKKINGNFEDRDFDDYAEAANAISENFERVRNGESMRRWDHDADMCALSLKFPDEIFVLRGYSEEQTDIWRTAYRGGEAFEGSTVIYFEDIVIDDDTILGRVYLN</sequence>
<protein>
    <recommendedName>
        <fullName evidence="3">Phage protein</fullName>
    </recommendedName>
</protein>
<evidence type="ECO:0000313" key="2">
    <source>
        <dbReference type="Proteomes" id="UP001458946"/>
    </source>
</evidence>
<dbReference type="Proteomes" id="UP001458946">
    <property type="component" value="Unassembled WGS sequence"/>
</dbReference>
<name>A0ABP9V898_9DEIO</name>
<proteinExistence type="predicted"/>
<accession>A0ABP9V898</accession>
<keyword evidence="2" id="KW-1185">Reference proteome</keyword>